<proteinExistence type="inferred from homology"/>
<dbReference type="EMBL" id="CATNWA010005721">
    <property type="protein sequence ID" value="CAI9550652.1"/>
    <property type="molecule type" value="Genomic_DNA"/>
</dbReference>
<sequence>MASVGLLYYAFTWESYDNYVIFAMFNLIWATVILEVWKRYSATLTYRWGSLLMKRQFEEPRPGFHGVLGTNPVTGKKEPTYSSLKRRLRTYLISVPFVCLSLTWPFM</sequence>
<dbReference type="InterPro" id="IPR049452">
    <property type="entry name" value="Anoctamin_TM"/>
</dbReference>
<evidence type="ECO:0000256" key="5">
    <source>
        <dbReference type="ARBA" id="ARBA00023136"/>
    </source>
</evidence>
<reference evidence="8" key="1">
    <citation type="submission" date="2023-05" db="EMBL/GenBank/DDBJ databases">
        <authorList>
            <person name="Stuckert A."/>
        </authorList>
    </citation>
    <scope>NUCLEOTIDE SEQUENCE</scope>
</reference>
<keyword evidence="4 6" id="KW-1133">Transmembrane helix</keyword>
<comment type="caution">
    <text evidence="6">Lacks conserved residue(s) required for the propagation of feature annotation.</text>
</comment>
<comment type="caution">
    <text evidence="8">The sequence shown here is derived from an EMBL/GenBank/DDBJ whole genome shotgun (WGS) entry which is preliminary data.</text>
</comment>
<dbReference type="PANTHER" id="PTHR12308:SF40">
    <property type="entry name" value="ANOCTAMIN-10"/>
    <property type="match status" value="1"/>
</dbReference>
<accession>A0ABN9BTW6</accession>
<dbReference type="PANTHER" id="PTHR12308">
    <property type="entry name" value="ANOCTAMIN"/>
    <property type="match status" value="1"/>
</dbReference>
<keyword evidence="3 6" id="KW-0812">Transmembrane</keyword>
<protein>
    <recommendedName>
        <fullName evidence="6">Anoctamin</fullName>
    </recommendedName>
</protein>
<comment type="subcellular location">
    <subcellularLocation>
        <location evidence="1 6">Membrane</location>
        <topology evidence="1 6">Multi-pass membrane protein</topology>
    </subcellularLocation>
</comment>
<feature type="transmembrane region" description="Helical" evidence="6">
    <location>
        <begin position="20"/>
        <end position="37"/>
    </location>
</feature>
<evidence type="ECO:0000256" key="1">
    <source>
        <dbReference type="ARBA" id="ARBA00004141"/>
    </source>
</evidence>
<name>A0ABN9BTW6_9NEOB</name>
<evidence type="ECO:0000256" key="3">
    <source>
        <dbReference type="ARBA" id="ARBA00022692"/>
    </source>
</evidence>
<dbReference type="InterPro" id="IPR007632">
    <property type="entry name" value="Anoctamin"/>
</dbReference>
<evidence type="ECO:0000256" key="4">
    <source>
        <dbReference type="ARBA" id="ARBA00022989"/>
    </source>
</evidence>
<evidence type="ECO:0000256" key="6">
    <source>
        <dbReference type="RuleBase" id="RU280814"/>
    </source>
</evidence>
<gene>
    <name evidence="8" type="ORF">SPARVUS_LOCUS3547303</name>
</gene>
<evidence type="ECO:0000256" key="2">
    <source>
        <dbReference type="ARBA" id="ARBA00009671"/>
    </source>
</evidence>
<evidence type="ECO:0000313" key="8">
    <source>
        <dbReference type="EMBL" id="CAI9550652.1"/>
    </source>
</evidence>
<keyword evidence="9" id="KW-1185">Reference proteome</keyword>
<feature type="domain" description="Anoctamin transmembrane" evidence="7">
    <location>
        <begin position="2"/>
        <end position="101"/>
    </location>
</feature>
<comment type="similarity">
    <text evidence="2 6">Belongs to the anoctamin family.</text>
</comment>
<dbReference type="Proteomes" id="UP001162483">
    <property type="component" value="Unassembled WGS sequence"/>
</dbReference>
<evidence type="ECO:0000313" key="9">
    <source>
        <dbReference type="Proteomes" id="UP001162483"/>
    </source>
</evidence>
<dbReference type="Pfam" id="PF04547">
    <property type="entry name" value="Anoctamin"/>
    <property type="match status" value="1"/>
</dbReference>
<evidence type="ECO:0000259" key="7">
    <source>
        <dbReference type="Pfam" id="PF04547"/>
    </source>
</evidence>
<keyword evidence="5 6" id="KW-0472">Membrane</keyword>
<organism evidence="8 9">
    <name type="scientific">Staurois parvus</name>
    <dbReference type="NCBI Taxonomy" id="386267"/>
    <lineage>
        <taxon>Eukaryota</taxon>
        <taxon>Metazoa</taxon>
        <taxon>Chordata</taxon>
        <taxon>Craniata</taxon>
        <taxon>Vertebrata</taxon>
        <taxon>Euteleostomi</taxon>
        <taxon>Amphibia</taxon>
        <taxon>Batrachia</taxon>
        <taxon>Anura</taxon>
        <taxon>Neobatrachia</taxon>
        <taxon>Ranoidea</taxon>
        <taxon>Ranidae</taxon>
        <taxon>Staurois</taxon>
    </lineage>
</organism>